<dbReference type="Proteomes" id="UP000799753">
    <property type="component" value="Unassembled WGS sequence"/>
</dbReference>
<dbReference type="InterPro" id="IPR057226">
    <property type="entry name" value="DUF7904"/>
</dbReference>
<accession>A0A6A6SD57</accession>
<proteinExistence type="predicted"/>
<keyword evidence="3" id="KW-1185">Reference proteome</keyword>
<name>A0A6A6SD57_9PLEO</name>
<evidence type="ECO:0000313" key="2">
    <source>
        <dbReference type="EMBL" id="KAF2644338.1"/>
    </source>
</evidence>
<dbReference type="Pfam" id="PF25480">
    <property type="entry name" value="DUF7904"/>
    <property type="match status" value="1"/>
</dbReference>
<protein>
    <recommendedName>
        <fullName evidence="1">DUF7904 domain-containing protein</fullName>
    </recommendedName>
</protein>
<evidence type="ECO:0000313" key="3">
    <source>
        <dbReference type="Proteomes" id="UP000799753"/>
    </source>
</evidence>
<dbReference type="OrthoDB" id="6375767at2759"/>
<dbReference type="EMBL" id="MU006779">
    <property type="protein sequence ID" value="KAF2644338.1"/>
    <property type="molecule type" value="Genomic_DNA"/>
</dbReference>
<reference evidence="2" key="1">
    <citation type="journal article" date="2020" name="Stud. Mycol.">
        <title>101 Dothideomycetes genomes: a test case for predicting lifestyles and emergence of pathogens.</title>
        <authorList>
            <person name="Haridas S."/>
            <person name="Albert R."/>
            <person name="Binder M."/>
            <person name="Bloem J."/>
            <person name="Labutti K."/>
            <person name="Salamov A."/>
            <person name="Andreopoulos B."/>
            <person name="Baker S."/>
            <person name="Barry K."/>
            <person name="Bills G."/>
            <person name="Bluhm B."/>
            <person name="Cannon C."/>
            <person name="Castanera R."/>
            <person name="Culley D."/>
            <person name="Daum C."/>
            <person name="Ezra D."/>
            <person name="Gonzalez J."/>
            <person name="Henrissat B."/>
            <person name="Kuo A."/>
            <person name="Liang C."/>
            <person name="Lipzen A."/>
            <person name="Lutzoni F."/>
            <person name="Magnuson J."/>
            <person name="Mondo S."/>
            <person name="Nolan M."/>
            <person name="Ohm R."/>
            <person name="Pangilinan J."/>
            <person name="Park H.-J."/>
            <person name="Ramirez L."/>
            <person name="Alfaro M."/>
            <person name="Sun H."/>
            <person name="Tritt A."/>
            <person name="Yoshinaga Y."/>
            <person name="Zwiers L.-H."/>
            <person name="Turgeon B."/>
            <person name="Goodwin S."/>
            <person name="Spatafora J."/>
            <person name="Crous P."/>
            <person name="Grigoriev I."/>
        </authorList>
    </citation>
    <scope>NUCLEOTIDE SEQUENCE</scope>
    <source>
        <strain evidence="2">CBS 473.64</strain>
    </source>
</reference>
<feature type="domain" description="DUF7904" evidence="1">
    <location>
        <begin position="33"/>
        <end position="80"/>
    </location>
</feature>
<dbReference type="AlphaFoldDB" id="A0A6A6SD57"/>
<organism evidence="2 3">
    <name type="scientific">Massarina eburnea CBS 473.64</name>
    <dbReference type="NCBI Taxonomy" id="1395130"/>
    <lineage>
        <taxon>Eukaryota</taxon>
        <taxon>Fungi</taxon>
        <taxon>Dikarya</taxon>
        <taxon>Ascomycota</taxon>
        <taxon>Pezizomycotina</taxon>
        <taxon>Dothideomycetes</taxon>
        <taxon>Pleosporomycetidae</taxon>
        <taxon>Pleosporales</taxon>
        <taxon>Massarineae</taxon>
        <taxon>Massarinaceae</taxon>
        <taxon>Massarina</taxon>
    </lineage>
</organism>
<gene>
    <name evidence="2" type="ORF">P280DRAFT_230407</name>
</gene>
<evidence type="ECO:0000259" key="1">
    <source>
        <dbReference type="Pfam" id="PF25480"/>
    </source>
</evidence>
<sequence>MHFDPLTNFTTKKTTTEVPSYCYHSEWNISTCRSMYLCAHSCTDSKGANATEVYLWSGQGVAEPTMEDVQIFARNLAKQNPERGYRDSLRKALLQRKEACSSPLHPHMVRTHETGPTGFTTRVATRETPCPTTARKHSSIGKERVLYTIGKVNLYYPKYTELFGMGTPCRTATSYRVTDVAVAQHQASQSQADLRHASSRATDLRRQAALNSSGVVETLVNTMCGLASSCQSCIQTGRMSLQEECDKCQRGSKGLPGLYSKILGLIGKFRRRWIRGRPRRRSLRR</sequence>